<feature type="domain" description="F-box" evidence="1">
    <location>
        <begin position="8"/>
        <end position="41"/>
    </location>
</feature>
<dbReference type="CDD" id="cd09917">
    <property type="entry name" value="F-box_SF"/>
    <property type="match status" value="1"/>
</dbReference>
<dbReference type="AlphaFoldDB" id="A0AAN8MYA7"/>
<reference evidence="2 3" key="1">
    <citation type="submission" date="2019-10" db="EMBL/GenBank/DDBJ databases">
        <authorList>
            <person name="Palmer J.M."/>
        </authorList>
    </citation>
    <scope>NUCLEOTIDE SEQUENCE [LARGE SCALE GENOMIC DNA]</scope>
    <source>
        <strain evidence="2 3">TWF506</strain>
    </source>
</reference>
<dbReference type="InterPro" id="IPR001810">
    <property type="entry name" value="F-box_dom"/>
</dbReference>
<accession>A0AAN8MYA7</accession>
<dbReference type="SUPFAM" id="SSF81383">
    <property type="entry name" value="F-box domain"/>
    <property type="match status" value="1"/>
</dbReference>
<dbReference type="EMBL" id="JAVHJM010000011">
    <property type="protein sequence ID" value="KAK6502281.1"/>
    <property type="molecule type" value="Genomic_DNA"/>
</dbReference>
<dbReference type="InterPro" id="IPR036047">
    <property type="entry name" value="F-box-like_dom_sf"/>
</dbReference>
<sequence length="493" mass="57962">MASLTRFPTEVLIQIFNDKSLDPSDFARCARTCKRFRDVIYYSGSCGLDYNFQVDHTSQSAWKFTRVLLANPQAGQRIRKIEVTWHRRHRRFKNTWTKIWNWTEEELSKIYDICEQWKIRSVYPAIRDGFNSEALLPLILCCTSDLKVLNIGDPSKELIYNTRGHSYRMVDVRRMFNYKREDGERWNIQHWYDSGGATFSSRGRARRNCILWMYSAMTSEPWLPGFASLREFSSGLREFPPGSAQSVFTQRASWDSTSVINLAKITALPSLETLRLYNLGSAADLGKHYIDPLEQAPTSSLRHLELINCFWLEGFCERIARLTRDSLQSYTHIGAVNTCNTYLFSQEWKIEGYDPDEICQARVTIEDEMAAIFQQAKMKKLKREKIHFMEFEDIHVYDLECYSSEWDPSEDRITRSKDPYLLKKAKDIDWDSDDAMGDEFFDINQKQKVDDSIYYEETFWLPQDFMPNAIEDLNETVKTRHVKGRKRRSHFVA</sequence>
<evidence type="ECO:0000313" key="2">
    <source>
        <dbReference type="EMBL" id="KAK6502281.1"/>
    </source>
</evidence>
<name>A0AAN8MYA7_9PEZI</name>
<evidence type="ECO:0000259" key="1">
    <source>
        <dbReference type="Pfam" id="PF12937"/>
    </source>
</evidence>
<proteinExistence type="predicted"/>
<dbReference type="Gene3D" id="1.20.1280.50">
    <property type="match status" value="1"/>
</dbReference>
<dbReference type="Proteomes" id="UP001307849">
    <property type="component" value="Unassembled WGS sequence"/>
</dbReference>
<comment type="caution">
    <text evidence="2">The sequence shown here is derived from an EMBL/GenBank/DDBJ whole genome shotgun (WGS) entry which is preliminary data.</text>
</comment>
<gene>
    <name evidence="2" type="ORF">TWF506_002864</name>
</gene>
<protein>
    <recommendedName>
        <fullName evidence="1">F-box domain-containing protein</fullName>
    </recommendedName>
</protein>
<dbReference type="Pfam" id="PF12937">
    <property type="entry name" value="F-box-like"/>
    <property type="match status" value="1"/>
</dbReference>
<evidence type="ECO:0000313" key="3">
    <source>
        <dbReference type="Proteomes" id="UP001307849"/>
    </source>
</evidence>
<organism evidence="2 3">
    <name type="scientific">Arthrobotrys conoides</name>
    <dbReference type="NCBI Taxonomy" id="74498"/>
    <lineage>
        <taxon>Eukaryota</taxon>
        <taxon>Fungi</taxon>
        <taxon>Dikarya</taxon>
        <taxon>Ascomycota</taxon>
        <taxon>Pezizomycotina</taxon>
        <taxon>Orbiliomycetes</taxon>
        <taxon>Orbiliales</taxon>
        <taxon>Orbiliaceae</taxon>
        <taxon>Arthrobotrys</taxon>
    </lineage>
</organism>
<keyword evidence="3" id="KW-1185">Reference proteome</keyword>